<dbReference type="AlphaFoldDB" id="A0ABD2CD57"/>
<comment type="caution">
    <text evidence="2">The sequence shown here is derived from an EMBL/GenBank/DDBJ whole genome shotgun (WGS) entry which is preliminary data.</text>
</comment>
<accession>A0ABD2CD57</accession>
<protein>
    <submittedName>
        <fullName evidence="2">Uncharacterized protein</fullName>
    </submittedName>
</protein>
<proteinExistence type="predicted"/>
<keyword evidence="3" id="KW-1185">Reference proteome</keyword>
<dbReference type="EMBL" id="JAYRBN010000056">
    <property type="protein sequence ID" value="KAL2742750.1"/>
    <property type="molecule type" value="Genomic_DNA"/>
</dbReference>
<reference evidence="2 3" key="1">
    <citation type="journal article" date="2024" name="Ann. Entomol. Soc. Am.">
        <title>Genomic analyses of the southern and eastern yellowjacket wasps (Hymenoptera: Vespidae) reveal evolutionary signatures of social life.</title>
        <authorList>
            <person name="Catto M.A."/>
            <person name="Caine P.B."/>
            <person name="Orr S.E."/>
            <person name="Hunt B.G."/>
            <person name="Goodisman M.A.D."/>
        </authorList>
    </citation>
    <scope>NUCLEOTIDE SEQUENCE [LARGE SCALE GENOMIC DNA]</scope>
    <source>
        <strain evidence="2">232</strain>
        <tissue evidence="2">Head and thorax</tissue>
    </source>
</reference>
<evidence type="ECO:0000313" key="2">
    <source>
        <dbReference type="EMBL" id="KAL2742750.1"/>
    </source>
</evidence>
<gene>
    <name evidence="2" type="ORF">V1477_008239</name>
</gene>
<organism evidence="2 3">
    <name type="scientific">Vespula maculifrons</name>
    <name type="common">Eastern yellow jacket</name>
    <name type="synonym">Wasp</name>
    <dbReference type="NCBI Taxonomy" id="7453"/>
    <lineage>
        <taxon>Eukaryota</taxon>
        <taxon>Metazoa</taxon>
        <taxon>Ecdysozoa</taxon>
        <taxon>Arthropoda</taxon>
        <taxon>Hexapoda</taxon>
        <taxon>Insecta</taxon>
        <taxon>Pterygota</taxon>
        <taxon>Neoptera</taxon>
        <taxon>Endopterygota</taxon>
        <taxon>Hymenoptera</taxon>
        <taxon>Apocrita</taxon>
        <taxon>Aculeata</taxon>
        <taxon>Vespoidea</taxon>
        <taxon>Vespidae</taxon>
        <taxon>Vespinae</taxon>
        <taxon>Vespula</taxon>
    </lineage>
</organism>
<name>A0ABD2CD57_VESMC</name>
<feature type="compositionally biased region" description="Acidic residues" evidence="1">
    <location>
        <begin position="105"/>
        <end position="181"/>
    </location>
</feature>
<feature type="region of interest" description="Disordered" evidence="1">
    <location>
        <begin position="100"/>
        <end position="202"/>
    </location>
</feature>
<dbReference type="PANTHER" id="PTHR48209:SF2">
    <property type="entry name" value="FI24008P1"/>
    <property type="match status" value="1"/>
</dbReference>
<evidence type="ECO:0000256" key="1">
    <source>
        <dbReference type="SAM" id="MobiDB-lite"/>
    </source>
</evidence>
<sequence length="202" mass="23520">MSRRNLQTYKSWILRWPEVRNTCNFLPCPESRTASNEVRPSKSTTVRFRDREWRAPFGNEGLALVRNSRPAVACSPRKKPSNVIHFSFISFPQIALNGPLRTYTNDDDEDEDDDDDDDDDDEDDDDDDDEDEDDDDDDDEDDDDDDDDDDEDDDDDDDDDEDDDDDDDEDDDDDDDNDDYEESKRNQIGRILDGEFVAPMDF</sequence>
<dbReference type="PANTHER" id="PTHR48209">
    <property type="entry name" value="AGL056WP"/>
    <property type="match status" value="1"/>
</dbReference>
<dbReference type="Proteomes" id="UP001607303">
    <property type="component" value="Unassembled WGS sequence"/>
</dbReference>
<evidence type="ECO:0000313" key="3">
    <source>
        <dbReference type="Proteomes" id="UP001607303"/>
    </source>
</evidence>